<evidence type="ECO:0000313" key="2">
    <source>
        <dbReference type="Proteomes" id="UP000078454"/>
    </source>
</evidence>
<proteinExistence type="predicted"/>
<gene>
    <name evidence="1" type="ORF">A8708_26595</name>
</gene>
<keyword evidence="2" id="KW-1185">Reference proteome</keyword>
<dbReference type="STRING" id="1850517.A8708_26595"/>
<dbReference type="RefSeq" id="WP_068663680.1">
    <property type="nucleotide sequence ID" value="NZ_LYPB01000058.1"/>
</dbReference>
<dbReference type="OrthoDB" id="1916594at2"/>
<accession>A0A198ADM1</accession>
<evidence type="ECO:0000313" key="1">
    <source>
        <dbReference type="EMBL" id="OAS19282.1"/>
    </source>
</evidence>
<organism evidence="1 2">
    <name type="scientific">Paenibacillus oryzisoli</name>
    <dbReference type="NCBI Taxonomy" id="1850517"/>
    <lineage>
        <taxon>Bacteria</taxon>
        <taxon>Bacillati</taxon>
        <taxon>Bacillota</taxon>
        <taxon>Bacilli</taxon>
        <taxon>Bacillales</taxon>
        <taxon>Paenibacillaceae</taxon>
        <taxon>Paenibacillus</taxon>
    </lineage>
</organism>
<dbReference type="EMBL" id="LYPB01000058">
    <property type="protein sequence ID" value="OAS19282.1"/>
    <property type="molecule type" value="Genomic_DNA"/>
</dbReference>
<dbReference type="Proteomes" id="UP000078454">
    <property type="component" value="Unassembled WGS sequence"/>
</dbReference>
<comment type="caution">
    <text evidence="1">The sequence shown here is derived from an EMBL/GenBank/DDBJ whole genome shotgun (WGS) entry which is preliminary data.</text>
</comment>
<protein>
    <submittedName>
        <fullName evidence="1">Uncharacterized protein</fullName>
    </submittedName>
</protein>
<sequence>MTLHKFTCTECDGDAKPFYTSFEPAFDDSFCPCCGKDATVKYHGPVVLKEPKLYEPISRTA</sequence>
<reference evidence="1 2" key="1">
    <citation type="submission" date="2016-05" db="EMBL/GenBank/DDBJ databases">
        <title>Paenibacillus sp. 1ZS3-15 nov., isolated from the rhizosphere soil.</title>
        <authorList>
            <person name="Zhang X.X."/>
            <person name="Zhang J."/>
        </authorList>
    </citation>
    <scope>NUCLEOTIDE SEQUENCE [LARGE SCALE GENOMIC DNA]</scope>
    <source>
        <strain evidence="1 2">1ZS3-15</strain>
    </source>
</reference>
<name>A0A198ADM1_9BACL</name>
<dbReference type="AlphaFoldDB" id="A0A198ADM1"/>